<dbReference type="GO" id="GO:0106435">
    <property type="term" value="F:carboxylesterase activity"/>
    <property type="evidence" value="ECO:0007669"/>
    <property type="project" value="UniProtKB-EC"/>
</dbReference>
<evidence type="ECO:0000259" key="2">
    <source>
        <dbReference type="Pfam" id="PF20434"/>
    </source>
</evidence>
<evidence type="ECO:0000256" key="1">
    <source>
        <dbReference type="ARBA" id="ARBA00022801"/>
    </source>
</evidence>
<protein>
    <submittedName>
        <fullName evidence="3">Carboxylesterase NlhH</fullName>
        <ecNumber evidence="3">3.1.1.1</ecNumber>
    </submittedName>
</protein>
<name>A0A517VLC8_9PLAN</name>
<evidence type="ECO:0000313" key="3">
    <source>
        <dbReference type="EMBL" id="QDT93823.1"/>
    </source>
</evidence>
<dbReference type="PANTHER" id="PTHR48081:SF13">
    <property type="entry name" value="ALPHA_BETA HYDROLASE"/>
    <property type="match status" value="1"/>
</dbReference>
<dbReference type="InterPro" id="IPR049492">
    <property type="entry name" value="BD-FAE-like_dom"/>
</dbReference>
<dbReference type="InterPro" id="IPR029058">
    <property type="entry name" value="AB_hydrolase_fold"/>
</dbReference>
<dbReference type="OrthoDB" id="265201at2"/>
<dbReference type="Proteomes" id="UP000316855">
    <property type="component" value="Chromosome"/>
</dbReference>
<accession>A0A517VLC8</accession>
<dbReference type="InterPro" id="IPR050300">
    <property type="entry name" value="GDXG_lipolytic_enzyme"/>
</dbReference>
<dbReference type="Gene3D" id="3.40.50.1820">
    <property type="entry name" value="alpha/beta hydrolase"/>
    <property type="match status" value="1"/>
</dbReference>
<reference evidence="3 4" key="1">
    <citation type="submission" date="2019-02" db="EMBL/GenBank/DDBJ databases">
        <title>Deep-cultivation of Planctomycetes and their phenomic and genomic characterization uncovers novel biology.</title>
        <authorList>
            <person name="Wiegand S."/>
            <person name="Jogler M."/>
            <person name="Boedeker C."/>
            <person name="Pinto D."/>
            <person name="Vollmers J."/>
            <person name="Rivas-Marin E."/>
            <person name="Kohn T."/>
            <person name="Peeters S.H."/>
            <person name="Heuer A."/>
            <person name="Rast P."/>
            <person name="Oberbeckmann S."/>
            <person name="Bunk B."/>
            <person name="Jeske O."/>
            <person name="Meyerdierks A."/>
            <person name="Storesund J.E."/>
            <person name="Kallscheuer N."/>
            <person name="Luecker S."/>
            <person name="Lage O.M."/>
            <person name="Pohl T."/>
            <person name="Merkel B.J."/>
            <person name="Hornburger P."/>
            <person name="Mueller R.-W."/>
            <person name="Bruemmer F."/>
            <person name="Labrenz M."/>
            <person name="Spormann A.M."/>
            <person name="Op den Camp H."/>
            <person name="Overmann J."/>
            <person name="Amann R."/>
            <person name="Jetten M.S.M."/>
            <person name="Mascher T."/>
            <person name="Medema M.H."/>
            <person name="Devos D.P."/>
            <person name="Kaster A.-K."/>
            <person name="Ovreas L."/>
            <person name="Rohde M."/>
            <person name="Galperin M.Y."/>
            <person name="Jogler C."/>
        </authorList>
    </citation>
    <scope>NUCLEOTIDE SEQUENCE [LARGE SCALE GENOMIC DNA]</scope>
    <source>
        <strain evidence="3 4">Pan161</strain>
    </source>
</reference>
<sequence>MRYFVSRILMGLFLLGLVTCLIPEPQKSSAQNQKGKKEVPILSNIAPLPKDLKIVEDIEYRPGDRRAWKLNLVMPRERGEKPRPAIIFVHGGGWSSGDKGRGIFKSGPVEYASLGYVCISVNYRLSDEDPFPACLQDVKCAVRWLRAHAEKYNVDPDRIGGFGNSAGAHLVSLLGLVNKNQNLEGDGPWQDQSSLLNAVCVSAIPSDFVNWPGGARNKRTLFQLLNSSETSLEELAIQASPITYVNKQAPPFLVFQGAGDRLVDVSQADSFVAALKTAGAVDITYQRYPKANHDVFTSHRRETYPEMEAFFDRVLMNSPAKIKPTGGAYRKTIPAAS</sequence>
<dbReference type="EC" id="3.1.1.1" evidence="3"/>
<dbReference type="PANTHER" id="PTHR48081">
    <property type="entry name" value="AB HYDROLASE SUPERFAMILY PROTEIN C4A8.06C"/>
    <property type="match status" value="1"/>
</dbReference>
<organism evidence="3 4">
    <name type="scientific">Gimesia algae</name>
    <dbReference type="NCBI Taxonomy" id="2527971"/>
    <lineage>
        <taxon>Bacteria</taxon>
        <taxon>Pseudomonadati</taxon>
        <taxon>Planctomycetota</taxon>
        <taxon>Planctomycetia</taxon>
        <taxon>Planctomycetales</taxon>
        <taxon>Planctomycetaceae</taxon>
        <taxon>Gimesia</taxon>
    </lineage>
</organism>
<feature type="domain" description="BD-FAE-like" evidence="2">
    <location>
        <begin position="71"/>
        <end position="275"/>
    </location>
</feature>
<dbReference type="SUPFAM" id="SSF53474">
    <property type="entry name" value="alpha/beta-Hydrolases"/>
    <property type="match status" value="1"/>
</dbReference>
<keyword evidence="4" id="KW-1185">Reference proteome</keyword>
<gene>
    <name evidence="3" type="primary">nlhH_6</name>
    <name evidence="3" type="ORF">Pan161_55100</name>
</gene>
<keyword evidence="1 3" id="KW-0378">Hydrolase</keyword>
<dbReference type="Pfam" id="PF20434">
    <property type="entry name" value="BD-FAE"/>
    <property type="match status" value="1"/>
</dbReference>
<dbReference type="EMBL" id="CP036343">
    <property type="protein sequence ID" value="QDT93823.1"/>
    <property type="molecule type" value="Genomic_DNA"/>
</dbReference>
<evidence type="ECO:0000313" key="4">
    <source>
        <dbReference type="Proteomes" id="UP000316855"/>
    </source>
</evidence>
<dbReference type="KEGG" id="gax:Pan161_55100"/>
<proteinExistence type="predicted"/>
<dbReference type="AlphaFoldDB" id="A0A517VLC8"/>
<dbReference type="RefSeq" id="WP_145231791.1">
    <property type="nucleotide sequence ID" value="NZ_CP036343.1"/>
</dbReference>